<organism evidence="1 2">
    <name type="scientific">Labedaea rhizosphaerae</name>
    <dbReference type="NCBI Taxonomy" id="598644"/>
    <lineage>
        <taxon>Bacteria</taxon>
        <taxon>Bacillati</taxon>
        <taxon>Actinomycetota</taxon>
        <taxon>Actinomycetes</taxon>
        <taxon>Pseudonocardiales</taxon>
        <taxon>Pseudonocardiaceae</taxon>
        <taxon>Labedaea</taxon>
    </lineage>
</organism>
<sequence>MTEKAPKPLPDLARILWAARIDACANRWHLNNRTIPDLKTLAATSKDRRLHEAVKHVEAAIGLTDALLDELRTALDYMQTQPVEAPQDQQRETA</sequence>
<accession>A0A4R6SAR6</accession>
<comment type="caution">
    <text evidence="1">The sequence shown here is derived from an EMBL/GenBank/DDBJ whole genome shotgun (WGS) entry which is preliminary data.</text>
</comment>
<proteinExistence type="predicted"/>
<dbReference type="Proteomes" id="UP000295444">
    <property type="component" value="Unassembled WGS sequence"/>
</dbReference>
<evidence type="ECO:0000313" key="2">
    <source>
        <dbReference type="Proteomes" id="UP000295444"/>
    </source>
</evidence>
<protein>
    <submittedName>
        <fullName evidence="1">Uncharacterized protein</fullName>
    </submittedName>
</protein>
<reference evidence="1 2" key="1">
    <citation type="submission" date="2019-03" db="EMBL/GenBank/DDBJ databases">
        <title>Genomic Encyclopedia of Type Strains, Phase IV (KMG-IV): sequencing the most valuable type-strain genomes for metagenomic binning, comparative biology and taxonomic classification.</title>
        <authorList>
            <person name="Goeker M."/>
        </authorList>
    </citation>
    <scope>NUCLEOTIDE SEQUENCE [LARGE SCALE GENOMIC DNA]</scope>
    <source>
        <strain evidence="1 2">DSM 45361</strain>
    </source>
</reference>
<dbReference type="RefSeq" id="WP_133851951.1">
    <property type="nucleotide sequence ID" value="NZ_SNXZ01000004.1"/>
</dbReference>
<keyword evidence="2" id="KW-1185">Reference proteome</keyword>
<dbReference type="AlphaFoldDB" id="A0A4R6SAR6"/>
<evidence type="ECO:0000313" key="1">
    <source>
        <dbReference type="EMBL" id="TDP96623.1"/>
    </source>
</evidence>
<dbReference type="EMBL" id="SNXZ01000004">
    <property type="protein sequence ID" value="TDP96623.1"/>
    <property type="molecule type" value="Genomic_DNA"/>
</dbReference>
<gene>
    <name evidence="1" type="ORF">EV186_104611</name>
</gene>
<name>A0A4R6SAR6_LABRH</name>